<proteinExistence type="predicted"/>
<feature type="signal peptide" evidence="1">
    <location>
        <begin position="1"/>
        <end position="22"/>
    </location>
</feature>
<dbReference type="AlphaFoldDB" id="A0A2G8TJ35"/>
<reference evidence="2 3" key="1">
    <citation type="submission" date="2017-10" db="EMBL/GenBank/DDBJ databases">
        <title>Massilia psychrophilum sp. nov., a novel purple-pigmented bacterium isolated from Tianshan glacier, Xinjiang Municipality, China.</title>
        <authorList>
            <person name="Wang H."/>
        </authorList>
    </citation>
    <scope>NUCLEOTIDE SEQUENCE [LARGE SCALE GENOMIC DNA]</scope>
    <source>
        <strain evidence="2 3">JCM 30074</strain>
    </source>
</reference>
<sequence length="200" mass="21625">MSYSIRFVFAAMVLSGAAAAHAQDPTSDPLRALLACPYANGLKAPSVERLPGNMASRTVQTSTGPMQVSVADGYRMMLAFPDTAPLVNLKLERSQPGKLAADRTAILAQMTSFAATPGTKVAPFKVIERQGVEIMTLNNPTLNGGGVISIYTLISEKNNVIATAYLLDQKPAQRKFQTYEQYLALRDEFIYALALCMAEM</sequence>
<evidence type="ECO:0000313" key="3">
    <source>
        <dbReference type="Proteomes" id="UP000230390"/>
    </source>
</evidence>
<evidence type="ECO:0000256" key="1">
    <source>
        <dbReference type="SAM" id="SignalP"/>
    </source>
</evidence>
<name>A0A2G8TJ35_9BURK</name>
<accession>A0A2G8TJ35</accession>
<dbReference type="Proteomes" id="UP000230390">
    <property type="component" value="Unassembled WGS sequence"/>
</dbReference>
<dbReference type="EMBL" id="PDOC01000002">
    <property type="protein sequence ID" value="PIL46066.1"/>
    <property type="molecule type" value="Genomic_DNA"/>
</dbReference>
<evidence type="ECO:0000313" key="2">
    <source>
        <dbReference type="EMBL" id="PIL46066.1"/>
    </source>
</evidence>
<organism evidence="2 3">
    <name type="scientific">Massilia eurypsychrophila</name>
    <dbReference type="NCBI Taxonomy" id="1485217"/>
    <lineage>
        <taxon>Bacteria</taxon>
        <taxon>Pseudomonadati</taxon>
        <taxon>Pseudomonadota</taxon>
        <taxon>Betaproteobacteria</taxon>
        <taxon>Burkholderiales</taxon>
        <taxon>Oxalobacteraceae</taxon>
        <taxon>Telluria group</taxon>
        <taxon>Massilia</taxon>
    </lineage>
</organism>
<comment type="caution">
    <text evidence="2">The sequence shown here is derived from an EMBL/GenBank/DDBJ whole genome shotgun (WGS) entry which is preliminary data.</text>
</comment>
<gene>
    <name evidence="2" type="ORF">CR105_02945</name>
</gene>
<protein>
    <submittedName>
        <fullName evidence="2">Uncharacterized protein</fullName>
    </submittedName>
</protein>
<keyword evidence="1" id="KW-0732">Signal</keyword>
<feature type="chain" id="PRO_5013815981" evidence="1">
    <location>
        <begin position="23"/>
        <end position="200"/>
    </location>
</feature>
<keyword evidence="3" id="KW-1185">Reference proteome</keyword>
<dbReference type="RefSeq" id="WP_099786955.1">
    <property type="nucleotide sequence ID" value="NZ_JBHLYV010000001.1"/>
</dbReference>
<dbReference type="OrthoDB" id="8752580at2"/>